<comment type="caution">
    <text evidence="1">The sequence shown here is derived from an EMBL/GenBank/DDBJ whole genome shotgun (WGS) entry which is preliminary data.</text>
</comment>
<gene>
    <name evidence="1" type="ORF">GH810_14455</name>
</gene>
<organism evidence="1 2">
    <name type="scientific">Acetobacterium paludosum</name>
    <dbReference type="NCBI Taxonomy" id="52693"/>
    <lineage>
        <taxon>Bacteria</taxon>
        <taxon>Bacillati</taxon>
        <taxon>Bacillota</taxon>
        <taxon>Clostridia</taxon>
        <taxon>Eubacteriales</taxon>
        <taxon>Eubacteriaceae</taxon>
        <taxon>Acetobacterium</taxon>
    </lineage>
</organism>
<dbReference type="RefSeq" id="WP_148568506.1">
    <property type="nucleotide sequence ID" value="NZ_RXYA01000018.1"/>
</dbReference>
<reference evidence="1" key="2">
    <citation type="submission" date="2020-10" db="EMBL/GenBank/DDBJ databases">
        <title>Comparative genomics of the Acetobacterium genus.</title>
        <authorList>
            <person name="Marshall C."/>
            <person name="May H."/>
            <person name="Norman S."/>
        </authorList>
    </citation>
    <scope>NUCLEOTIDE SEQUENCE</scope>
    <source>
        <strain evidence="1">DER-2019</strain>
    </source>
</reference>
<evidence type="ECO:0000313" key="2">
    <source>
        <dbReference type="Proteomes" id="UP000616595"/>
    </source>
</evidence>
<dbReference type="Proteomes" id="UP000616595">
    <property type="component" value="Unassembled WGS sequence"/>
</dbReference>
<name>A0A923HYJ7_9FIRM</name>
<dbReference type="OrthoDB" id="1956539at2"/>
<sequence length="113" mass="12514">MIGPKMPGMVMATLTRTSRAEGHYDYENGGIWVDGAPTEISFKGAVLPLSYKDLKYDSGGTYTVDDRKLYTYNSFDTGEKINHGGTPYTILEDKDYSQFGGGLHVYIIKRGDS</sequence>
<protein>
    <submittedName>
        <fullName evidence="1">Uncharacterized protein</fullName>
    </submittedName>
</protein>
<proteinExistence type="predicted"/>
<keyword evidence="2" id="KW-1185">Reference proteome</keyword>
<dbReference type="EMBL" id="WJBD01000019">
    <property type="protein sequence ID" value="MBC3889512.1"/>
    <property type="molecule type" value="Genomic_DNA"/>
</dbReference>
<evidence type="ECO:0000313" key="1">
    <source>
        <dbReference type="EMBL" id="MBC3889512.1"/>
    </source>
</evidence>
<dbReference type="AlphaFoldDB" id="A0A923HYJ7"/>
<accession>A0A923HYJ7</accession>
<reference evidence="1" key="1">
    <citation type="submission" date="2019-10" db="EMBL/GenBank/DDBJ databases">
        <authorList>
            <person name="Ross D.E."/>
            <person name="Gulliver D."/>
        </authorList>
    </citation>
    <scope>NUCLEOTIDE SEQUENCE</scope>
    <source>
        <strain evidence="1">DER-2019</strain>
    </source>
</reference>